<evidence type="ECO:0000256" key="1">
    <source>
        <dbReference type="ARBA" id="ARBA00004607"/>
    </source>
</evidence>
<evidence type="ECO:0000256" key="2">
    <source>
        <dbReference type="ARBA" id="ARBA00022490"/>
    </source>
</evidence>
<dbReference type="PANTHER" id="PTHR34252">
    <property type="entry name" value="UPF0705 PROTEIN C11ORF49"/>
    <property type="match status" value="1"/>
</dbReference>
<dbReference type="AlphaFoldDB" id="A0A8J5X6U0"/>
<keyword evidence="3" id="KW-0597">Phosphoprotein</keyword>
<proteinExistence type="inferred from homology"/>
<dbReference type="OMA" id="NASRITM"/>
<evidence type="ECO:0000256" key="7">
    <source>
        <dbReference type="ARBA" id="ARBA00033769"/>
    </source>
</evidence>
<dbReference type="OrthoDB" id="197906at2759"/>
<keyword evidence="10" id="KW-1185">Reference proteome</keyword>
<reference evidence="9" key="1">
    <citation type="submission" date="2021-05" db="EMBL/GenBank/DDBJ databases">
        <title>The genome of the haptophyte Pavlova lutheri (Diacronema luteri, Pavlovales) - a model for lipid biosynthesis in eukaryotic algae.</title>
        <authorList>
            <person name="Hulatt C.J."/>
            <person name="Posewitz M.C."/>
        </authorList>
    </citation>
    <scope>NUCLEOTIDE SEQUENCE</scope>
    <source>
        <strain evidence="9">NIVA-4/92</strain>
    </source>
</reference>
<protein>
    <recommendedName>
        <fullName evidence="7">Centriolar satellite-associated tubulin polyglutamylase complex regulator 1</fullName>
    </recommendedName>
</protein>
<evidence type="ECO:0000256" key="6">
    <source>
        <dbReference type="ARBA" id="ARBA00033750"/>
    </source>
</evidence>
<organism evidence="9 10">
    <name type="scientific">Diacronema lutheri</name>
    <name type="common">Unicellular marine alga</name>
    <name type="synonym">Monochrysis lutheri</name>
    <dbReference type="NCBI Taxonomy" id="2081491"/>
    <lineage>
        <taxon>Eukaryota</taxon>
        <taxon>Haptista</taxon>
        <taxon>Haptophyta</taxon>
        <taxon>Pavlovophyceae</taxon>
        <taxon>Pavlovales</taxon>
        <taxon>Pavlovaceae</taxon>
        <taxon>Diacronema</taxon>
    </lineage>
</organism>
<evidence type="ECO:0000256" key="3">
    <source>
        <dbReference type="ARBA" id="ARBA00022553"/>
    </source>
</evidence>
<accession>A0A8J5X6U0</accession>
<keyword evidence="4" id="KW-0493">Microtubule</keyword>
<keyword evidence="5" id="KW-0206">Cytoskeleton</keyword>
<dbReference type="SUPFAM" id="SSF47391">
    <property type="entry name" value="Dimerization-anchoring domain of cAMP-dependent PK regulatory subunit"/>
    <property type="match status" value="1"/>
</dbReference>
<dbReference type="Gene3D" id="1.20.890.10">
    <property type="entry name" value="cAMP-dependent protein kinase regulatory subunit, dimerization-anchoring domain"/>
    <property type="match status" value="1"/>
</dbReference>
<sequence length="289" mass="31524">MPAFDGEFYLQRHEIHAYLSDVVAQLIAERHERPIEAVAAYFERALAGTHVLHREFAFVAATPHNRRSFCRLLAQALRPLDAHTRVTADELCDLARLLCEDLPVDVARDACARAHATEGRPRAAEPLPLSTALLALCTQLTYADFVTRALEVFRACDTRANGIVNRTVVCLTLRQMMAAHSWTLVVPAPRVLDELLADVRAPGALAHTADERGSSAGAPGEWTAAEFETRLFGACMAHMNEALALALPGGAGGGGAADEEADALRRRKAEIRARWARRRSAGTNTLAFR</sequence>
<evidence type="ECO:0000256" key="5">
    <source>
        <dbReference type="ARBA" id="ARBA00023212"/>
    </source>
</evidence>
<dbReference type="PANTHER" id="PTHR34252:SF1">
    <property type="entry name" value="CENTRIOLAR SATELLITE-ASSOCIATED TUBULIN POLYGLUTAMYLASE COMPLEX REGULATOR 1"/>
    <property type="match status" value="1"/>
</dbReference>
<dbReference type="GO" id="GO:0034451">
    <property type="term" value="C:centriolar satellite"/>
    <property type="evidence" value="ECO:0007669"/>
    <property type="project" value="UniProtKB-SubCell"/>
</dbReference>
<keyword evidence="2" id="KW-0963">Cytoplasm</keyword>
<comment type="function">
    <text evidence="8">Regulator of the tubulin polyglutamylase complex (TPGC) that controls cytoskeletal organization, nuclear shape, and cilium disassembly by balancing microtubule and actin assembly. Regulates the assembly and stability of the TPGC and thereby modulates polyglutamylation of the microtubule, which antagonizes MAP4 binding.</text>
</comment>
<gene>
    <name evidence="9" type="ORF">KFE25_011443</name>
</gene>
<dbReference type="EMBL" id="JAGTXO010000031">
    <property type="protein sequence ID" value="KAG8460668.1"/>
    <property type="molecule type" value="Genomic_DNA"/>
</dbReference>
<comment type="caution">
    <text evidence="9">The sequence shown here is derived from an EMBL/GenBank/DDBJ whole genome shotgun (WGS) entry which is preliminary data.</text>
</comment>
<comment type="subcellular location">
    <subcellularLocation>
        <location evidence="1">Cytoplasm</location>
        <location evidence="1">Cytoskeleton</location>
        <location evidence="1">Microtubule organizing center</location>
        <location evidence="1">Centrosome</location>
        <location evidence="1">Centriolar satellite</location>
    </subcellularLocation>
</comment>
<comment type="similarity">
    <text evidence="6">Belongs to the CSTPP1 family.</text>
</comment>
<dbReference type="InterPro" id="IPR038968">
    <property type="entry name" value="CSTPP1"/>
</dbReference>
<evidence type="ECO:0000313" key="10">
    <source>
        <dbReference type="Proteomes" id="UP000751190"/>
    </source>
</evidence>
<dbReference type="GO" id="GO:0005874">
    <property type="term" value="C:microtubule"/>
    <property type="evidence" value="ECO:0007669"/>
    <property type="project" value="UniProtKB-KW"/>
</dbReference>
<dbReference type="Proteomes" id="UP000751190">
    <property type="component" value="Unassembled WGS sequence"/>
</dbReference>
<evidence type="ECO:0000256" key="8">
    <source>
        <dbReference type="ARBA" id="ARBA00045673"/>
    </source>
</evidence>
<evidence type="ECO:0000313" key="9">
    <source>
        <dbReference type="EMBL" id="KAG8460668.1"/>
    </source>
</evidence>
<name>A0A8J5X6U0_DIALT</name>
<evidence type="ECO:0000256" key="4">
    <source>
        <dbReference type="ARBA" id="ARBA00022701"/>
    </source>
</evidence>